<dbReference type="PROSITE" id="PS50932">
    <property type="entry name" value="HTH_LACI_2"/>
    <property type="match status" value="1"/>
</dbReference>
<reference evidence="2 3" key="1">
    <citation type="submission" date="2020-04" db="EMBL/GenBank/DDBJ databases">
        <title>MicrobeNet Type strains.</title>
        <authorList>
            <person name="Nicholson A.C."/>
        </authorList>
    </citation>
    <scope>NUCLEOTIDE SEQUENCE [LARGE SCALE GENOMIC DNA]</scope>
    <source>
        <strain evidence="2 3">ATCC BAA-787</strain>
    </source>
</reference>
<gene>
    <name evidence="2" type="ORF">HGA02_18875</name>
</gene>
<evidence type="ECO:0000313" key="2">
    <source>
        <dbReference type="EMBL" id="NKY41504.1"/>
    </source>
</evidence>
<dbReference type="SUPFAM" id="SSF47413">
    <property type="entry name" value="lambda repressor-like DNA-binding domains"/>
    <property type="match status" value="1"/>
</dbReference>
<organism evidence="2 3">
    <name type="scientific">Cellulomonas septica</name>
    <dbReference type="NCBI Taxonomy" id="285080"/>
    <lineage>
        <taxon>Bacteria</taxon>
        <taxon>Bacillati</taxon>
        <taxon>Actinomycetota</taxon>
        <taxon>Actinomycetes</taxon>
        <taxon>Micrococcales</taxon>
        <taxon>Cellulomonadaceae</taxon>
        <taxon>Cellulomonas</taxon>
    </lineage>
</organism>
<evidence type="ECO:0000259" key="1">
    <source>
        <dbReference type="PROSITE" id="PS50932"/>
    </source>
</evidence>
<name>A0ABX1K4M2_9CELL</name>
<comment type="caution">
    <text evidence="2">The sequence shown here is derived from an EMBL/GenBank/DDBJ whole genome shotgun (WGS) entry which is preliminary data.</text>
</comment>
<dbReference type="Pfam" id="PF00356">
    <property type="entry name" value="LacI"/>
    <property type="match status" value="1"/>
</dbReference>
<proteinExistence type="predicted"/>
<dbReference type="EMBL" id="JAAXOY010000757">
    <property type="protein sequence ID" value="NKY41504.1"/>
    <property type="molecule type" value="Genomic_DNA"/>
</dbReference>
<dbReference type="InterPro" id="IPR000843">
    <property type="entry name" value="HTH_LacI"/>
</dbReference>
<dbReference type="SMART" id="SM00354">
    <property type="entry name" value="HTH_LACI"/>
    <property type="match status" value="1"/>
</dbReference>
<dbReference type="Proteomes" id="UP000777774">
    <property type="component" value="Unassembled WGS sequence"/>
</dbReference>
<sequence length="48" mass="5058">MGRRPTLDDLARHAGVSRTVASRAVNGEPNVSPAKRAAVARAVEELGF</sequence>
<feature type="domain" description="HTH lacI-type" evidence="1">
    <location>
        <begin position="5"/>
        <end position="48"/>
    </location>
</feature>
<dbReference type="Gene3D" id="1.10.260.40">
    <property type="entry name" value="lambda repressor-like DNA-binding domains"/>
    <property type="match status" value="1"/>
</dbReference>
<keyword evidence="3" id="KW-1185">Reference proteome</keyword>
<protein>
    <submittedName>
        <fullName evidence="2">LacI family transcriptional regulator</fullName>
    </submittedName>
</protein>
<accession>A0ABX1K4M2</accession>
<evidence type="ECO:0000313" key="3">
    <source>
        <dbReference type="Proteomes" id="UP000777774"/>
    </source>
</evidence>
<feature type="non-terminal residue" evidence="2">
    <location>
        <position position="48"/>
    </location>
</feature>
<dbReference type="InterPro" id="IPR010982">
    <property type="entry name" value="Lambda_DNA-bd_dom_sf"/>
</dbReference>